<reference evidence="2 3" key="1">
    <citation type="submission" date="2019-05" db="EMBL/GenBank/DDBJ databases">
        <title>Another draft genome of Portunus trituberculatus and its Hox gene families provides insights of decapod evolution.</title>
        <authorList>
            <person name="Jeong J.-H."/>
            <person name="Song I."/>
            <person name="Kim S."/>
            <person name="Choi T."/>
            <person name="Kim D."/>
            <person name="Ryu S."/>
            <person name="Kim W."/>
        </authorList>
    </citation>
    <scope>NUCLEOTIDE SEQUENCE [LARGE SCALE GENOMIC DNA]</scope>
    <source>
        <tissue evidence="2">Muscle</tissue>
    </source>
</reference>
<keyword evidence="3" id="KW-1185">Reference proteome</keyword>
<feature type="region of interest" description="Disordered" evidence="1">
    <location>
        <begin position="37"/>
        <end position="128"/>
    </location>
</feature>
<evidence type="ECO:0000256" key="1">
    <source>
        <dbReference type="SAM" id="MobiDB-lite"/>
    </source>
</evidence>
<sequence length="256" mass="29397">MYSLARRHWEAHTVVPDSTHDWEFVDIVATSTITLADPQPAEAWPPKETPSRPLLRRLQRRATVTPGAEPAEKSEGQKEFIKLEKISSNKDEIQDQKESIKTRVSSSKKDTQPPDACPAATPEEDHASHTHAFQLYIEEAAATLDKVSRGRNRPPWWERLLIYLRAVWKDEPVPSRTTSSLLYWHVHALEHERISVKPIANGEYVVAFDSAIILQKPEKDMPSFYKLLRSFSHAVTWSHERLDSPSESRKNYINDD</sequence>
<protein>
    <submittedName>
        <fullName evidence="2">Uncharacterized protein</fullName>
    </submittedName>
</protein>
<dbReference type="Proteomes" id="UP000324222">
    <property type="component" value="Unassembled WGS sequence"/>
</dbReference>
<name>A0A5B7H4A4_PORTR</name>
<evidence type="ECO:0000313" key="3">
    <source>
        <dbReference type="Proteomes" id="UP000324222"/>
    </source>
</evidence>
<comment type="caution">
    <text evidence="2">The sequence shown here is derived from an EMBL/GenBank/DDBJ whole genome shotgun (WGS) entry which is preliminary data.</text>
</comment>
<gene>
    <name evidence="2" type="ORF">E2C01_058288</name>
</gene>
<accession>A0A5B7H4A4</accession>
<organism evidence="2 3">
    <name type="scientific">Portunus trituberculatus</name>
    <name type="common">Swimming crab</name>
    <name type="synonym">Neptunus trituberculatus</name>
    <dbReference type="NCBI Taxonomy" id="210409"/>
    <lineage>
        <taxon>Eukaryota</taxon>
        <taxon>Metazoa</taxon>
        <taxon>Ecdysozoa</taxon>
        <taxon>Arthropoda</taxon>
        <taxon>Crustacea</taxon>
        <taxon>Multicrustacea</taxon>
        <taxon>Malacostraca</taxon>
        <taxon>Eumalacostraca</taxon>
        <taxon>Eucarida</taxon>
        <taxon>Decapoda</taxon>
        <taxon>Pleocyemata</taxon>
        <taxon>Brachyura</taxon>
        <taxon>Eubrachyura</taxon>
        <taxon>Portunoidea</taxon>
        <taxon>Portunidae</taxon>
        <taxon>Portuninae</taxon>
        <taxon>Portunus</taxon>
    </lineage>
</organism>
<proteinExistence type="predicted"/>
<dbReference type="AlphaFoldDB" id="A0A5B7H4A4"/>
<dbReference type="EMBL" id="VSRR010021733">
    <property type="protein sequence ID" value="MPC64177.1"/>
    <property type="molecule type" value="Genomic_DNA"/>
</dbReference>
<evidence type="ECO:0000313" key="2">
    <source>
        <dbReference type="EMBL" id="MPC64177.1"/>
    </source>
</evidence>
<feature type="compositionally biased region" description="Basic and acidic residues" evidence="1">
    <location>
        <begin position="70"/>
        <end position="112"/>
    </location>
</feature>